<keyword evidence="2" id="KW-1185">Reference proteome</keyword>
<gene>
    <name evidence="1" type="ORF">J2X15_003569</name>
</gene>
<dbReference type="EMBL" id="JAVDXO010000010">
    <property type="protein sequence ID" value="MDR7308260.1"/>
    <property type="molecule type" value="Genomic_DNA"/>
</dbReference>
<organism evidence="1 2">
    <name type="scientific">Rhodoferax saidenbachensis</name>
    <dbReference type="NCBI Taxonomy" id="1484693"/>
    <lineage>
        <taxon>Bacteria</taxon>
        <taxon>Pseudomonadati</taxon>
        <taxon>Pseudomonadota</taxon>
        <taxon>Betaproteobacteria</taxon>
        <taxon>Burkholderiales</taxon>
        <taxon>Comamonadaceae</taxon>
        <taxon>Rhodoferax</taxon>
    </lineage>
</organism>
<evidence type="ECO:0000313" key="2">
    <source>
        <dbReference type="Proteomes" id="UP001268089"/>
    </source>
</evidence>
<name>A0ABU1ZTT2_9BURK</name>
<proteinExistence type="predicted"/>
<accession>A0ABU1ZTT2</accession>
<evidence type="ECO:0000313" key="1">
    <source>
        <dbReference type="EMBL" id="MDR7308260.1"/>
    </source>
</evidence>
<sequence length="94" mass="10418">MRTLPANGGYCEKTQWVSATDANGQIETLDILNLGGNAEQEGNLPNVAFLRNNVEWLDAGQICYAFDSYLRIPNKGQRHFLLESANSPVWGIYG</sequence>
<dbReference type="Proteomes" id="UP001268089">
    <property type="component" value="Unassembled WGS sequence"/>
</dbReference>
<reference evidence="1 2" key="1">
    <citation type="submission" date="2023-07" db="EMBL/GenBank/DDBJ databases">
        <title>Sorghum-associated microbial communities from plants grown in Nebraska, USA.</title>
        <authorList>
            <person name="Schachtman D."/>
        </authorList>
    </citation>
    <scope>NUCLEOTIDE SEQUENCE [LARGE SCALE GENOMIC DNA]</scope>
    <source>
        <strain evidence="1 2">BE308</strain>
    </source>
</reference>
<dbReference type="RefSeq" id="WP_310345319.1">
    <property type="nucleotide sequence ID" value="NZ_JAVDXO010000010.1"/>
</dbReference>
<comment type="caution">
    <text evidence="1">The sequence shown here is derived from an EMBL/GenBank/DDBJ whole genome shotgun (WGS) entry which is preliminary data.</text>
</comment>
<protein>
    <submittedName>
        <fullName evidence="1">Uncharacterized protein</fullName>
    </submittedName>
</protein>